<dbReference type="AlphaFoldDB" id="A0A9W9LRF6"/>
<proteinExistence type="predicted"/>
<reference evidence="1" key="1">
    <citation type="submission" date="2022-11" db="EMBL/GenBank/DDBJ databases">
        <authorList>
            <person name="Petersen C."/>
        </authorList>
    </citation>
    <scope>NUCLEOTIDE SEQUENCE</scope>
    <source>
        <strain evidence="1">IBT 21917</strain>
    </source>
</reference>
<name>A0A9W9LRF6_9EURO</name>
<evidence type="ECO:0000313" key="1">
    <source>
        <dbReference type="EMBL" id="KAJ5172118.1"/>
    </source>
</evidence>
<protein>
    <submittedName>
        <fullName evidence="1">Uncharacterized protein</fullName>
    </submittedName>
</protein>
<dbReference type="EMBL" id="JAPQKO010000003">
    <property type="protein sequence ID" value="KAJ5172118.1"/>
    <property type="molecule type" value="Genomic_DNA"/>
</dbReference>
<sequence length="78" mass="8882">MSNLLAKIITEVIKDNNAYISFVPYRDSAKYGRDDGHDHAWGLNKEQCYHRFVNNPSWGYSASCEYTFGPDGEEGMTV</sequence>
<accession>A0A9W9LRF6</accession>
<keyword evidence="2" id="KW-1185">Reference proteome</keyword>
<evidence type="ECO:0000313" key="2">
    <source>
        <dbReference type="Proteomes" id="UP001146351"/>
    </source>
</evidence>
<gene>
    <name evidence="1" type="ORF">N7492_004711</name>
</gene>
<organism evidence="1 2">
    <name type="scientific">Penicillium capsulatum</name>
    <dbReference type="NCBI Taxonomy" id="69766"/>
    <lineage>
        <taxon>Eukaryota</taxon>
        <taxon>Fungi</taxon>
        <taxon>Dikarya</taxon>
        <taxon>Ascomycota</taxon>
        <taxon>Pezizomycotina</taxon>
        <taxon>Eurotiomycetes</taxon>
        <taxon>Eurotiomycetidae</taxon>
        <taxon>Eurotiales</taxon>
        <taxon>Aspergillaceae</taxon>
        <taxon>Penicillium</taxon>
    </lineage>
</organism>
<dbReference type="Proteomes" id="UP001146351">
    <property type="component" value="Unassembled WGS sequence"/>
</dbReference>
<reference evidence="1" key="2">
    <citation type="journal article" date="2023" name="IMA Fungus">
        <title>Comparative genomic study of the Penicillium genus elucidates a diverse pangenome and 15 lateral gene transfer events.</title>
        <authorList>
            <person name="Petersen C."/>
            <person name="Sorensen T."/>
            <person name="Nielsen M.R."/>
            <person name="Sondergaard T.E."/>
            <person name="Sorensen J.L."/>
            <person name="Fitzpatrick D.A."/>
            <person name="Frisvad J.C."/>
            <person name="Nielsen K.L."/>
        </authorList>
    </citation>
    <scope>NUCLEOTIDE SEQUENCE</scope>
    <source>
        <strain evidence="1">IBT 21917</strain>
    </source>
</reference>
<comment type="caution">
    <text evidence="1">The sequence shown here is derived from an EMBL/GenBank/DDBJ whole genome shotgun (WGS) entry which is preliminary data.</text>
</comment>
<dbReference type="OrthoDB" id="5392540at2759"/>